<sequence>MALEQQKVENRKKLKVAKNLFGTMETSSESDNPTKATTTVSLFNHNDFYTVHADDATLAAEILPGCSNMIKYMGELPKLSYMILNKHLFEKFIRELLLIKQYRVDVYIRSTPGKNNDWKIEYKGSPGNLSQFEDILFDNCGTTVVNSCVMAVNPVKNKILAIATVNTVEFKFSLCEFTDNEFYTELETFIAQTNPKECLIPNGESPDLIALNTILTRNGIIVIKVKRTEFNSSDISQDLNRLLYFTEGQQRNCYTMTETTQLDAMGSLQAAIKYLNLTGDENNFNQFHIKTDDIHGHVRLDSAAISALHLFPPRGAARGRSSFKSVFEVLDSCVTSQGRRLMEQWFRRPLRDINVISDRLEIVEVIVKDAELRSTLRQSCLTRTPDMLPFSKKLSNKKGRLQDCYRIYQVVNSLPGMIKVLMNVDNKCINSILVNPLKDFYDDMEKYQCMLEEVLNMDLVNRGEFLVKPSFDKDLEELYNKKVAVEEKIQRAFKEAAHDLGVDPGKTIKLECTDRLGYFYKVTLKDEKMLRGKKKYQIMEAVRGGVRFNDKRLRELNEDYLDICTNYEELQKNVVKEVMDVAVGYADTLRSLNMSIAQVDVLTAFAHAATSAPIPFVKPNILPEGSGILKLIRVRHPCVEKQDGISYIPNNIKLKQGETTLSIITGPNMGGKSTYMRSVALAVFLAHIGSFVPCDEAEISLVDCILTRVGASDCELKGLSTFMLEMVETSGIVRNATSNSLIIIDELGRGTSTYDGCSIAWAIAEYLVKELKSFSLFATHFHEITSIATKFPEVQNLHVSAVVTKDTLTPLYQIRKGPCDKSYGIHCARIAKFPADVLEEAEEHQRKLEFANGMKYINDFEFSLKRKAIDDGDELITNVLKKIQTIDETKMTDEEILSEMETLRNEQLSTGNLFLKGLLENPA</sequence>
<reference evidence="1" key="1">
    <citation type="submission" date="2022-04" db="EMBL/GenBank/DDBJ databases">
        <title>Chromosome-scale genome assembly of Holotrichia oblita Faldermann.</title>
        <authorList>
            <person name="Rongchong L."/>
        </authorList>
    </citation>
    <scope>NUCLEOTIDE SEQUENCE</scope>
    <source>
        <strain evidence="1">81SQS9</strain>
    </source>
</reference>
<evidence type="ECO:0000313" key="2">
    <source>
        <dbReference type="Proteomes" id="UP001056778"/>
    </source>
</evidence>
<dbReference type="EMBL" id="CM043021">
    <property type="protein sequence ID" value="KAI4458815.1"/>
    <property type="molecule type" value="Genomic_DNA"/>
</dbReference>
<keyword evidence="2" id="KW-1185">Reference proteome</keyword>
<organism evidence="1 2">
    <name type="scientific">Holotrichia oblita</name>
    <name type="common">Chafer beetle</name>
    <dbReference type="NCBI Taxonomy" id="644536"/>
    <lineage>
        <taxon>Eukaryota</taxon>
        <taxon>Metazoa</taxon>
        <taxon>Ecdysozoa</taxon>
        <taxon>Arthropoda</taxon>
        <taxon>Hexapoda</taxon>
        <taxon>Insecta</taxon>
        <taxon>Pterygota</taxon>
        <taxon>Neoptera</taxon>
        <taxon>Endopterygota</taxon>
        <taxon>Coleoptera</taxon>
        <taxon>Polyphaga</taxon>
        <taxon>Scarabaeiformia</taxon>
        <taxon>Scarabaeidae</taxon>
        <taxon>Melolonthinae</taxon>
        <taxon>Holotrichia</taxon>
    </lineage>
</organism>
<gene>
    <name evidence="1" type="ORF">MML48_7g00005476</name>
</gene>
<accession>A0ACB9SW84</accession>
<proteinExistence type="predicted"/>
<name>A0ACB9SW84_HOLOL</name>
<evidence type="ECO:0000313" key="1">
    <source>
        <dbReference type="EMBL" id="KAI4458815.1"/>
    </source>
</evidence>
<comment type="caution">
    <text evidence="1">The sequence shown here is derived from an EMBL/GenBank/DDBJ whole genome shotgun (WGS) entry which is preliminary data.</text>
</comment>
<protein>
    <submittedName>
        <fullName evidence="1">Dna mismatch repair protein muts family member</fullName>
    </submittedName>
</protein>
<dbReference type="Proteomes" id="UP001056778">
    <property type="component" value="Chromosome 7"/>
</dbReference>